<evidence type="ECO:0000313" key="1">
    <source>
        <dbReference type="EMBL" id="RGV36635.1"/>
    </source>
</evidence>
<evidence type="ECO:0000313" key="2">
    <source>
        <dbReference type="Proteomes" id="UP000283589"/>
    </source>
</evidence>
<dbReference type="AlphaFoldDB" id="A0A412X6C7"/>
<sequence length="308" mass="35843">MLRNIFVVLGMVFCFCVSCDREDNDVKAVENMRDWYKVEDKPGEVNHLLYKMYKSYDVTIFINDTLGQEERGVDAYGEPIVHTELFDMGYYVYGTYTDGRMTLSADSAAMIVAINMIEDRVIPHLPEPGAYRPHSFLLADSVFLTQQIGFSYVTYETDIYSRGIRGMVIGKLNAIKNMSEDELKWFGGEILAVKCADWIQEFCVDELLDFYKISGDSNYDETSMFAPADCPEELGFIKWLEVEVSSRNWVKTPTKEQDIRDYVAATYVYRGEKEKFYELYRDYKDIIKKFDLMVPLVERFEEVNCEVK</sequence>
<dbReference type="RefSeq" id="WP_118258249.1">
    <property type="nucleotide sequence ID" value="NZ_CALBWO010000038.1"/>
</dbReference>
<reference evidence="1 2" key="1">
    <citation type="submission" date="2018-08" db="EMBL/GenBank/DDBJ databases">
        <title>A genome reference for cultivated species of the human gut microbiota.</title>
        <authorList>
            <person name="Zou Y."/>
            <person name="Xue W."/>
            <person name="Luo G."/>
        </authorList>
    </citation>
    <scope>NUCLEOTIDE SEQUENCE [LARGE SCALE GENOMIC DNA]</scope>
    <source>
        <strain evidence="1 2">AF14-49</strain>
    </source>
</reference>
<dbReference type="Proteomes" id="UP000283589">
    <property type="component" value="Unassembled WGS sequence"/>
</dbReference>
<dbReference type="EMBL" id="QRZA01000001">
    <property type="protein sequence ID" value="RGV36635.1"/>
    <property type="molecule type" value="Genomic_DNA"/>
</dbReference>
<organism evidence="1 2">
    <name type="scientific">Butyricimonas virosa</name>
    <dbReference type="NCBI Taxonomy" id="544645"/>
    <lineage>
        <taxon>Bacteria</taxon>
        <taxon>Pseudomonadati</taxon>
        <taxon>Bacteroidota</taxon>
        <taxon>Bacteroidia</taxon>
        <taxon>Bacteroidales</taxon>
        <taxon>Odoribacteraceae</taxon>
        <taxon>Butyricimonas</taxon>
    </lineage>
</organism>
<comment type="caution">
    <text evidence="1">The sequence shown here is derived from an EMBL/GenBank/DDBJ whole genome shotgun (WGS) entry which is preliminary data.</text>
</comment>
<name>A0A412X6C7_9BACT</name>
<protein>
    <submittedName>
        <fullName evidence="1">Uncharacterized protein</fullName>
    </submittedName>
</protein>
<accession>A0A412X6C7</accession>
<gene>
    <name evidence="1" type="ORF">DWW18_00070</name>
</gene>
<proteinExistence type="predicted"/>